<dbReference type="PANTHER" id="PTHR35696">
    <property type="entry name" value="ELECTRON CARRIER/IRON ION-BINDING PROTEIN"/>
    <property type="match status" value="1"/>
</dbReference>
<feature type="compositionally biased region" description="Polar residues" evidence="1">
    <location>
        <begin position="1"/>
        <end position="13"/>
    </location>
</feature>
<reference evidence="2" key="1">
    <citation type="submission" date="2024-03" db="EMBL/GenBank/DDBJ databases">
        <title>WGS assembly of Saponaria officinalis var. Norfolk2.</title>
        <authorList>
            <person name="Jenkins J."/>
            <person name="Shu S."/>
            <person name="Grimwood J."/>
            <person name="Barry K."/>
            <person name="Goodstein D."/>
            <person name="Schmutz J."/>
            <person name="Leebens-Mack J."/>
            <person name="Osbourn A."/>
        </authorList>
    </citation>
    <scope>NUCLEOTIDE SEQUENCE [LARGE SCALE GENOMIC DNA]</scope>
    <source>
        <strain evidence="2">JIC</strain>
    </source>
</reference>
<accession>A0AAW1KCP7</accession>
<feature type="compositionally biased region" description="Polar residues" evidence="1">
    <location>
        <begin position="107"/>
        <end position="119"/>
    </location>
</feature>
<dbReference type="AlphaFoldDB" id="A0AAW1KCP7"/>
<gene>
    <name evidence="2" type="ORF">RND81_06G221400</name>
</gene>
<dbReference type="EMBL" id="JBDFQZ010000006">
    <property type="protein sequence ID" value="KAK9716254.1"/>
    <property type="molecule type" value="Genomic_DNA"/>
</dbReference>
<feature type="region of interest" description="Disordered" evidence="1">
    <location>
        <begin position="267"/>
        <end position="288"/>
    </location>
</feature>
<dbReference type="Pfam" id="PF05142">
    <property type="entry name" value="DUF702"/>
    <property type="match status" value="1"/>
</dbReference>
<keyword evidence="3" id="KW-1185">Reference proteome</keyword>
<dbReference type="PANTHER" id="PTHR35696:SF1">
    <property type="entry name" value="ELECTRON CARRIER_IRON ION-BINDING PROTEIN"/>
    <property type="match status" value="1"/>
</dbReference>
<evidence type="ECO:0000256" key="1">
    <source>
        <dbReference type="SAM" id="MobiDB-lite"/>
    </source>
</evidence>
<feature type="compositionally biased region" description="Basic and acidic residues" evidence="1">
    <location>
        <begin position="331"/>
        <end position="340"/>
    </location>
</feature>
<sequence>MAASPILSNNGSESTSGNATPTPSPAPSTFSTPTTVSTVKNQASVLLQRSEPTKNLRGQNKPKCITCGNVARSRCPFQCCKSCCSKAQNPCHIHVLKANATLADRGASTNSAPAEQQPSEVAPPGPSHKATSIRQLSSNFAQFNNVHIPLRSRKPLSLKEALVINEWRFAKLKEHKESNIEAENEAFDRYMRNISLLEDVFDVNSGRLSEDASPLSNLPTTSGEKAEMVSQIKAKLRSNPVRIDAFRKRIRHTIDQGLRNFQLHASKDGSANLDNDGERSPKAAKKWWGEKTSSLTELNDKLSKAQNEDDLKLCIQMRANIKGQAKSTPQKKIDNSEISKEQTTPNDMGATRASEKPLLKFVRATEVDQDALNGMEFYFSSLEEIEDL</sequence>
<dbReference type="Proteomes" id="UP001443914">
    <property type="component" value="Unassembled WGS sequence"/>
</dbReference>
<feature type="region of interest" description="Disordered" evidence="1">
    <location>
        <begin position="1"/>
        <end position="37"/>
    </location>
</feature>
<protein>
    <submittedName>
        <fullName evidence="2">Uncharacterized protein</fullName>
    </submittedName>
</protein>
<comment type="caution">
    <text evidence="2">The sequence shown here is derived from an EMBL/GenBank/DDBJ whole genome shotgun (WGS) entry which is preliminary data.</text>
</comment>
<evidence type="ECO:0000313" key="3">
    <source>
        <dbReference type="Proteomes" id="UP001443914"/>
    </source>
</evidence>
<feature type="region of interest" description="Disordered" evidence="1">
    <location>
        <begin position="106"/>
        <end position="131"/>
    </location>
</feature>
<organism evidence="2 3">
    <name type="scientific">Saponaria officinalis</name>
    <name type="common">Common soapwort</name>
    <name type="synonym">Lychnis saponaria</name>
    <dbReference type="NCBI Taxonomy" id="3572"/>
    <lineage>
        <taxon>Eukaryota</taxon>
        <taxon>Viridiplantae</taxon>
        <taxon>Streptophyta</taxon>
        <taxon>Embryophyta</taxon>
        <taxon>Tracheophyta</taxon>
        <taxon>Spermatophyta</taxon>
        <taxon>Magnoliopsida</taxon>
        <taxon>eudicotyledons</taxon>
        <taxon>Gunneridae</taxon>
        <taxon>Pentapetalae</taxon>
        <taxon>Caryophyllales</taxon>
        <taxon>Caryophyllaceae</taxon>
        <taxon>Caryophylleae</taxon>
        <taxon>Saponaria</taxon>
    </lineage>
</organism>
<name>A0AAW1KCP7_SAPOF</name>
<proteinExistence type="predicted"/>
<feature type="compositionally biased region" description="Low complexity" evidence="1">
    <location>
        <begin position="14"/>
        <end position="37"/>
    </location>
</feature>
<feature type="region of interest" description="Disordered" evidence="1">
    <location>
        <begin position="323"/>
        <end position="353"/>
    </location>
</feature>
<evidence type="ECO:0000313" key="2">
    <source>
        <dbReference type="EMBL" id="KAK9716254.1"/>
    </source>
</evidence>